<feature type="region of interest" description="Disordered" evidence="5">
    <location>
        <begin position="288"/>
        <end position="316"/>
    </location>
</feature>
<evidence type="ECO:0000256" key="2">
    <source>
        <dbReference type="ARBA" id="ARBA00022692"/>
    </source>
</evidence>
<evidence type="ECO:0000256" key="4">
    <source>
        <dbReference type="ARBA" id="ARBA00023136"/>
    </source>
</evidence>
<evidence type="ECO:0000313" key="8">
    <source>
        <dbReference type="EMBL" id="MFC4874642.1"/>
    </source>
</evidence>
<evidence type="ECO:0000256" key="6">
    <source>
        <dbReference type="SAM" id="Phobius"/>
    </source>
</evidence>
<evidence type="ECO:0000256" key="3">
    <source>
        <dbReference type="ARBA" id="ARBA00022989"/>
    </source>
</evidence>
<evidence type="ECO:0000256" key="5">
    <source>
        <dbReference type="SAM" id="MobiDB-lite"/>
    </source>
</evidence>
<evidence type="ECO:0000259" key="7">
    <source>
        <dbReference type="Pfam" id="PF04116"/>
    </source>
</evidence>
<dbReference type="EMBL" id="JBHSJJ010000020">
    <property type="protein sequence ID" value="MFC4874642.1"/>
    <property type="molecule type" value="Genomic_DNA"/>
</dbReference>
<comment type="subcellular location">
    <subcellularLocation>
        <location evidence="1">Membrane</location>
    </subcellularLocation>
</comment>
<dbReference type="PANTHER" id="PTHR11863">
    <property type="entry name" value="STEROL DESATURASE"/>
    <property type="match status" value="1"/>
</dbReference>
<name>A0ABV9T7D7_9BACT</name>
<keyword evidence="2 6" id="KW-0812">Transmembrane</keyword>
<sequence length="316" mass="37372">MEKYIEIIGNAYYGYFHYLVNEIMYPSWKNYFWWLLGLSLTVWLLELVFPWRKKQPIFRKDFWLDGFYMFFNFFLFSLIAYNAISNVAVEAFNDFLALFGITNLVAIEVNSWPKWGQLLLLFVLADFIQWNVHRLLHRVPALWEYHKVHHSVEQMGFAAHLRFHWMETILYKSAQYVPLAMIGFGLEDFFLVHIFTTAIGHLNHANLRITYGPLKYVLNNPIMHIWHHAKKLPEGSYGVNYGLTLSIWDYLFGTAYIPHEGRDEPLGFDGVEDFPKGFWQQVTYPFIRQKPSQKPNDPPKKKGNVSSSDLMEETVH</sequence>
<dbReference type="Proteomes" id="UP001595818">
    <property type="component" value="Unassembled WGS sequence"/>
</dbReference>
<keyword evidence="9" id="KW-1185">Reference proteome</keyword>
<protein>
    <submittedName>
        <fullName evidence="8">Sterol desaturase family protein</fullName>
        <ecNumber evidence="8">1.-.-.-</ecNumber>
    </submittedName>
</protein>
<dbReference type="EC" id="1.-.-.-" evidence="8"/>
<keyword evidence="3 6" id="KW-1133">Transmembrane helix</keyword>
<comment type="caution">
    <text evidence="8">The sequence shown here is derived from an EMBL/GenBank/DDBJ whole genome shotgun (WGS) entry which is preliminary data.</text>
</comment>
<keyword evidence="8" id="KW-0560">Oxidoreductase</keyword>
<proteinExistence type="predicted"/>
<dbReference type="InterPro" id="IPR006694">
    <property type="entry name" value="Fatty_acid_hydroxylase"/>
</dbReference>
<evidence type="ECO:0000256" key="1">
    <source>
        <dbReference type="ARBA" id="ARBA00004370"/>
    </source>
</evidence>
<organism evidence="8 9">
    <name type="scientific">Negadavirga shengliensis</name>
    <dbReference type="NCBI Taxonomy" id="1389218"/>
    <lineage>
        <taxon>Bacteria</taxon>
        <taxon>Pseudomonadati</taxon>
        <taxon>Bacteroidota</taxon>
        <taxon>Cytophagia</taxon>
        <taxon>Cytophagales</taxon>
        <taxon>Cyclobacteriaceae</taxon>
        <taxon>Negadavirga</taxon>
    </lineage>
</organism>
<gene>
    <name evidence="8" type="ORF">ACFPFU_23265</name>
</gene>
<feature type="domain" description="Fatty acid hydroxylase" evidence="7">
    <location>
        <begin position="119"/>
        <end position="254"/>
    </location>
</feature>
<dbReference type="RefSeq" id="WP_377068688.1">
    <property type="nucleotide sequence ID" value="NZ_JBHSJJ010000020.1"/>
</dbReference>
<accession>A0ABV9T7D7</accession>
<reference evidence="9" key="1">
    <citation type="journal article" date="2019" name="Int. J. Syst. Evol. Microbiol.">
        <title>The Global Catalogue of Microorganisms (GCM) 10K type strain sequencing project: providing services to taxonomists for standard genome sequencing and annotation.</title>
        <authorList>
            <consortium name="The Broad Institute Genomics Platform"/>
            <consortium name="The Broad Institute Genome Sequencing Center for Infectious Disease"/>
            <person name="Wu L."/>
            <person name="Ma J."/>
        </authorList>
    </citation>
    <scope>NUCLEOTIDE SEQUENCE [LARGE SCALE GENOMIC DNA]</scope>
    <source>
        <strain evidence="9">CGMCC 4.7466</strain>
    </source>
</reference>
<feature type="transmembrane region" description="Helical" evidence="6">
    <location>
        <begin position="62"/>
        <end position="84"/>
    </location>
</feature>
<keyword evidence="4 6" id="KW-0472">Membrane</keyword>
<dbReference type="Pfam" id="PF04116">
    <property type="entry name" value="FA_hydroxylase"/>
    <property type="match status" value="1"/>
</dbReference>
<dbReference type="InterPro" id="IPR050307">
    <property type="entry name" value="Sterol_Desaturase_Related"/>
</dbReference>
<evidence type="ECO:0000313" key="9">
    <source>
        <dbReference type="Proteomes" id="UP001595818"/>
    </source>
</evidence>
<feature type="transmembrane region" description="Helical" evidence="6">
    <location>
        <begin position="31"/>
        <end position="50"/>
    </location>
</feature>
<dbReference type="GO" id="GO:0016491">
    <property type="term" value="F:oxidoreductase activity"/>
    <property type="evidence" value="ECO:0007669"/>
    <property type="project" value="UniProtKB-KW"/>
</dbReference>